<keyword evidence="1" id="KW-0479">Metal-binding</keyword>
<dbReference type="EMBL" id="CP072753">
    <property type="protein sequence ID" value="QUC16298.1"/>
    <property type="molecule type" value="Genomic_DNA"/>
</dbReference>
<keyword evidence="2" id="KW-0862">Zinc</keyword>
<proteinExistence type="predicted"/>
<keyword evidence="3" id="KW-0805">Transcription regulation</keyword>
<evidence type="ECO:0000256" key="6">
    <source>
        <dbReference type="ARBA" id="ARBA00023242"/>
    </source>
</evidence>
<dbReference type="Pfam" id="PF00172">
    <property type="entry name" value="Zn_clus"/>
    <property type="match status" value="1"/>
</dbReference>
<evidence type="ECO:0000256" key="2">
    <source>
        <dbReference type="ARBA" id="ARBA00022833"/>
    </source>
</evidence>
<evidence type="ECO:0000256" key="5">
    <source>
        <dbReference type="ARBA" id="ARBA00023163"/>
    </source>
</evidence>
<gene>
    <name evidence="8" type="ORF">UV8b_00539</name>
</gene>
<dbReference type="AlphaFoldDB" id="A0A8E5HJ69"/>
<name>A0A8E5HJ69_USTVR</name>
<evidence type="ECO:0000256" key="3">
    <source>
        <dbReference type="ARBA" id="ARBA00023015"/>
    </source>
</evidence>
<accession>A0A8E5HJ69</accession>
<evidence type="ECO:0000256" key="4">
    <source>
        <dbReference type="ARBA" id="ARBA00023125"/>
    </source>
</evidence>
<evidence type="ECO:0000313" key="9">
    <source>
        <dbReference type="Proteomes" id="UP000027002"/>
    </source>
</evidence>
<evidence type="ECO:0000313" key="8">
    <source>
        <dbReference type="EMBL" id="QUC16298.1"/>
    </source>
</evidence>
<dbReference type="GeneID" id="66061317"/>
<dbReference type="PANTHER" id="PTHR36206">
    <property type="entry name" value="ASPERCRYPTIN BIOSYNTHESIS CLUSTER-SPECIFIC TRANSCRIPTION REGULATOR ATNN-RELATED"/>
    <property type="match status" value="1"/>
</dbReference>
<keyword evidence="9" id="KW-1185">Reference proteome</keyword>
<feature type="domain" description="Zn(2)-C6 fungal-type" evidence="7">
    <location>
        <begin position="14"/>
        <end position="41"/>
    </location>
</feature>
<dbReference type="PANTHER" id="PTHR36206:SF4">
    <property type="entry name" value="HYPOTHETICAL CONSERVED PROTEIN (EUROFUNG)-RELATED"/>
    <property type="match status" value="1"/>
</dbReference>
<dbReference type="GO" id="GO:0008270">
    <property type="term" value="F:zinc ion binding"/>
    <property type="evidence" value="ECO:0007669"/>
    <property type="project" value="InterPro"/>
</dbReference>
<dbReference type="OrthoDB" id="3598904at2759"/>
<dbReference type="KEGG" id="uvi:66061317"/>
<keyword evidence="6" id="KW-0539">Nucleus</keyword>
<sequence length="482" mass="53782">MSTSTDGQGKNTVRRIKCDETRPACDRCSRTGRYCDGYQVQPATQANAPSLTLSRIAHSPATTQEVRALQFFVERTAVQFTTFVPDDLWSNRVLQLAHSSTCIRHALVALSSYHERYWNGDVGGETAYGLRQYNMAINHVLEAGADQPFFLPIQLVSCTIFICIEVLRRNISNAVHLFKYGCRMIQDASRHARKGGYLAAGLSIEPVLRLVENFFSRISTQVYLAIGGDINHKLADIIAPMIKLRGAGTAPKRTIASIQEARESLLKLALQYRRNMGITQSRALAIRFSSWAAAFDSFRKIFDQNSLTKAEKRSLALLELHKRYMYINIAALNQADREDPSIWDQWTQEFRDMVDFAAEAAGLDAGIDASSQKQKPQFYMEIGIVPALFFLSAKCRDAGVRRRAIGIMQSNHIQEGIWNSEMAVKVAQKVIDFEEGNLGAKSSTEIDELARVRQVAVDAGPEVAYMDIGYELHGGWLGEGLG</sequence>
<dbReference type="CDD" id="cd00067">
    <property type="entry name" value="GAL4"/>
    <property type="match status" value="1"/>
</dbReference>
<dbReference type="GO" id="GO:0003677">
    <property type="term" value="F:DNA binding"/>
    <property type="evidence" value="ECO:0007669"/>
    <property type="project" value="UniProtKB-KW"/>
</dbReference>
<dbReference type="InterPro" id="IPR036864">
    <property type="entry name" value="Zn2-C6_fun-type_DNA-bd_sf"/>
</dbReference>
<dbReference type="Proteomes" id="UP000027002">
    <property type="component" value="Chromosome 1"/>
</dbReference>
<dbReference type="Gene3D" id="4.10.240.10">
    <property type="entry name" value="Zn(2)-C6 fungal-type DNA-binding domain"/>
    <property type="match status" value="1"/>
</dbReference>
<evidence type="ECO:0000256" key="1">
    <source>
        <dbReference type="ARBA" id="ARBA00022723"/>
    </source>
</evidence>
<dbReference type="InterPro" id="IPR052360">
    <property type="entry name" value="Transcr_Regulatory_Proteins"/>
</dbReference>
<dbReference type="GO" id="GO:0000981">
    <property type="term" value="F:DNA-binding transcription factor activity, RNA polymerase II-specific"/>
    <property type="evidence" value="ECO:0007669"/>
    <property type="project" value="InterPro"/>
</dbReference>
<dbReference type="RefSeq" id="XP_042993971.1">
    <property type="nucleotide sequence ID" value="XM_043138037.1"/>
</dbReference>
<reference evidence="8" key="1">
    <citation type="submission" date="2020-03" db="EMBL/GenBank/DDBJ databases">
        <title>A mixture of massive structural variations and highly conserved coding sequences in Ustilaginoidea virens genome.</title>
        <authorList>
            <person name="Zhang K."/>
            <person name="Zhao Z."/>
            <person name="Zhang Z."/>
            <person name="Li Y."/>
            <person name="Hsiang T."/>
            <person name="Sun W."/>
        </authorList>
    </citation>
    <scope>NUCLEOTIDE SEQUENCE</scope>
    <source>
        <strain evidence="8">UV-8b</strain>
    </source>
</reference>
<protein>
    <recommendedName>
        <fullName evidence="7">Zn(2)-C6 fungal-type domain-containing protein</fullName>
    </recommendedName>
</protein>
<keyword evidence="4" id="KW-0238">DNA-binding</keyword>
<dbReference type="SUPFAM" id="SSF57701">
    <property type="entry name" value="Zn2/Cys6 DNA-binding domain"/>
    <property type="match status" value="1"/>
</dbReference>
<dbReference type="InterPro" id="IPR001138">
    <property type="entry name" value="Zn2Cys6_DnaBD"/>
</dbReference>
<evidence type="ECO:0000259" key="7">
    <source>
        <dbReference type="Pfam" id="PF00172"/>
    </source>
</evidence>
<keyword evidence="5" id="KW-0804">Transcription</keyword>
<organism evidence="8 9">
    <name type="scientific">Ustilaginoidea virens</name>
    <name type="common">Rice false smut fungus</name>
    <name type="synonym">Villosiclava virens</name>
    <dbReference type="NCBI Taxonomy" id="1159556"/>
    <lineage>
        <taxon>Eukaryota</taxon>
        <taxon>Fungi</taxon>
        <taxon>Dikarya</taxon>
        <taxon>Ascomycota</taxon>
        <taxon>Pezizomycotina</taxon>
        <taxon>Sordariomycetes</taxon>
        <taxon>Hypocreomycetidae</taxon>
        <taxon>Hypocreales</taxon>
        <taxon>Clavicipitaceae</taxon>
        <taxon>Ustilaginoidea</taxon>
    </lineage>
</organism>